<proteinExistence type="inferred from homology"/>
<dbReference type="GO" id="GO:0008780">
    <property type="term" value="F:acyl-[acyl-carrier-protein]-UDP-N-acetylglucosamine O-acyltransferase activity"/>
    <property type="evidence" value="ECO:0007669"/>
    <property type="project" value="UniProtKB-UniRule"/>
</dbReference>
<dbReference type="PANTHER" id="PTHR43480">
    <property type="entry name" value="ACYL-[ACYL-CARRIER-PROTEIN]--UDP-N-ACETYLGLUCOSAMINE O-ACYLTRANSFERASE"/>
    <property type="match status" value="1"/>
</dbReference>
<comment type="pathway">
    <text evidence="8">Glycolipid biosynthesis; lipid IV(A) biosynthesis; lipid IV(A) from (3R)-3-hydroxytetradecanoyl-[acyl-carrier-protein] and UDP-N-acetyl-alpha-D-glucosamine: step 1/6.</text>
</comment>
<dbReference type="Gene3D" id="2.160.10.10">
    <property type="entry name" value="Hexapeptide repeat proteins"/>
    <property type="match status" value="1"/>
</dbReference>
<dbReference type="PANTHER" id="PTHR43480:SF1">
    <property type="entry name" value="ACYL-[ACYL-CARRIER-PROTEIN]--UDP-N-ACETYLGLUCOSAMINE O-ACYLTRANSFERASE, MITOCHONDRIAL-RELATED"/>
    <property type="match status" value="1"/>
</dbReference>
<evidence type="ECO:0000256" key="7">
    <source>
        <dbReference type="ARBA" id="ARBA00023315"/>
    </source>
</evidence>
<dbReference type="PIRSF" id="PIRSF000456">
    <property type="entry name" value="UDP-GlcNAc_acltr"/>
    <property type="match status" value="1"/>
</dbReference>
<sequence>MAAPQIHPSAFVAPTAQLGDDVVVGPCAVIEDDVVIGARTRIDAFASVKRYTTMGEDNHIYSYAAVGGEPQDLKFHGEVSSLVIGNRNNIREFTTLHRGTESGGGITRIGDNNLLMAYVHVAHDCTVMNNIVMSNNATLAGHCFVDDNAIIGGLSAVHQFVRVGKHSFVGGMSGLAQDLPPWMLAVGNRATVQSPNIVGLRRAKASMELLSGFKQAYRMTWYSGIPRPDALMQLEAEYGHLPEIVEFINFVRESKRGILPGDERKKIMDLA</sequence>
<evidence type="ECO:0000256" key="2">
    <source>
        <dbReference type="ARBA" id="ARBA00022516"/>
    </source>
</evidence>
<accession>A0A921ATG9</accession>
<keyword evidence="3 8" id="KW-0441">Lipid A biosynthesis</keyword>
<comment type="similarity">
    <text evidence="8">Belongs to the transferase hexapeptide repeat family. LpxA subfamily.</text>
</comment>
<reference evidence="10" key="1">
    <citation type="journal article" date="2021" name="PeerJ">
        <title>Extensive microbial diversity within the chicken gut microbiome revealed by metagenomics and culture.</title>
        <authorList>
            <person name="Gilroy R."/>
            <person name="Ravi A."/>
            <person name="Getino M."/>
            <person name="Pursley I."/>
            <person name="Horton D.L."/>
            <person name="Alikhan N.F."/>
            <person name="Baker D."/>
            <person name="Gharbi K."/>
            <person name="Hall N."/>
            <person name="Watson M."/>
            <person name="Adriaenssens E.M."/>
            <person name="Foster-Nyarko E."/>
            <person name="Jarju S."/>
            <person name="Secka A."/>
            <person name="Antonio M."/>
            <person name="Oren A."/>
            <person name="Chaudhuri R.R."/>
            <person name="La Ragione R."/>
            <person name="Hildebrand F."/>
            <person name="Pallen M.J."/>
        </authorList>
    </citation>
    <scope>NUCLEOTIDE SEQUENCE</scope>
    <source>
        <strain evidence="10">ChiGjej2B2-19336</strain>
    </source>
</reference>
<comment type="function">
    <text evidence="8">Involved in the biosynthesis of lipid A, a phosphorylated glycolipid that anchors the lipopolysaccharide to the outer membrane of the cell.</text>
</comment>
<dbReference type="AlphaFoldDB" id="A0A921ATG9"/>
<dbReference type="InterPro" id="IPR029098">
    <property type="entry name" value="Acetyltransf_C"/>
</dbReference>
<dbReference type="RefSeq" id="WP_304120324.1">
    <property type="nucleotide sequence ID" value="NZ_DYZA01000017.1"/>
</dbReference>
<dbReference type="InterPro" id="IPR011004">
    <property type="entry name" value="Trimer_LpxA-like_sf"/>
</dbReference>
<dbReference type="HAMAP" id="MF_00387">
    <property type="entry name" value="LpxA"/>
    <property type="match status" value="1"/>
</dbReference>
<dbReference type="GO" id="GO:0009245">
    <property type="term" value="P:lipid A biosynthetic process"/>
    <property type="evidence" value="ECO:0007669"/>
    <property type="project" value="UniProtKB-UniRule"/>
</dbReference>
<dbReference type="NCBIfam" id="TIGR01852">
    <property type="entry name" value="lipid_A_lpxA"/>
    <property type="match status" value="1"/>
</dbReference>
<keyword evidence="6 8" id="KW-0443">Lipid metabolism</keyword>
<feature type="domain" description="UDP N-acetylglucosamine O-acyltransferase C-terminal" evidence="9">
    <location>
        <begin position="178"/>
        <end position="258"/>
    </location>
</feature>
<dbReference type="InterPro" id="IPR018357">
    <property type="entry name" value="Hexapep_transf_CS"/>
</dbReference>
<evidence type="ECO:0000256" key="5">
    <source>
        <dbReference type="ARBA" id="ARBA00022737"/>
    </source>
</evidence>
<dbReference type="SUPFAM" id="SSF51161">
    <property type="entry name" value="Trimeric LpxA-like enzymes"/>
    <property type="match status" value="1"/>
</dbReference>
<evidence type="ECO:0000256" key="3">
    <source>
        <dbReference type="ARBA" id="ARBA00022556"/>
    </source>
</evidence>
<comment type="catalytic activity">
    <reaction evidence="8">
        <text>a (3R)-hydroxyacyl-[ACP] + UDP-N-acetyl-alpha-D-glucosamine = a UDP-3-O-[(3R)-3-hydroxyacyl]-N-acetyl-alpha-D-glucosamine + holo-[ACP]</text>
        <dbReference type="Rhea" id="RHEA:67812"/>
        <dbReference type="Rhea" id="RHEA-COMP:9685"/>
        <dbReference type="Rhea" id="RHEA-COMP:9945"/>
        <dbReference type="ChEBI" id="CHEBI:57705"/>
        <dbReference type="ChEBI" id="CHEBI:64479"/>
        <dbReference type="ChEBI" id="CHEBI:78827"/>
        <dbReference type="ChEBI" id="CHEBI:173225"/>
        <dbReference type="EC" id="2.3.1.129"/>
    </reaction>
</comment>
<keyword evidence="1 8" id="KW-0963">Cytoplasm</keyword>
<dbReference type="NCBIfam" id="NF003657">
    <property type="entry name" value="PRK05289.1"/>
    <property type="match status" value="1"/>
</dbReference>
<comment type="subunit">
    <text evidence="8">Homotrimer.</text>
</comment>
<dbReference type="Pfam" id="PF13720">
    <property type="entry name" value="Acetyltransf_11"/>
    <property type="match status" value="1"/>
</dbReference>
<dbReference type="Pfam" id="PF00132">
    <property type="entry name" value="Hexapep"/>
    <property type="match status" value="1"/>
</dbReference>
<keyword evidence="7 8" id="KW-0012">Acyltransferase</keyword>
<comment type="caution">
    <text evidence="10">The sequence shown here is derived from an EMBL/GenBank/DDBJ whole genome shotgun (WGS) entry which is preliminary data.</text>
</comment>
<dbReference type="InterPro" id="IPR037157">
    <property type="entry name" value="Acetyltransf_C_sf"/>
</dbReference>
<reference evidence="10" key="2">
    <citation type="submission" date="2021-09" db="EMBL/GenBank/DDBJ databases">
        <authorList>
            <person name="Gilroy R."/>
        </authorList>
    </citation>
    <scope>NUCLEOTIDE SEQUENCE</scope>
    <source>
        <strain evidence="10">ChiGjej2B2-19336</strain>
    </source>
</reference>
<dbReference type="EMBL" id="DYZA01000017">
    <property type="protein sequence ID" value="HJD96177.1"/>
    <property type="molecule type" value="Genomic_DNA"/>
</dbReference>
<dbReference type="Proteomes" id="UP000698963">
    <property type="component" value="Unassembled WGS sequence"/>
</dbReference>
<dbReference type="GO" id="GO:0005737">
    <property type="term" value="C:cytoplasm"/>
    <property type="evidence" value="ECO:0007669"/>
    <property type="project" value="UniProtKB-SubCell"/>
</dbReference>
<comment type="subcellular location">
    <subcellularLocation>
        <location evidence="8">Cytoplasm</location>
    </subcellularLocation>
</comment>
<dbReference type="PROSITE" id="PS00101">
    <property type="entry name" value="HEXAPEP_TRANSFERASES"/>
    <property type="match status" value="1"/>
</dbReference>
<dbReference type="CDD" id="cd03351">
    <property type="entry name" value="LbH_UDP-GlcNAc_AT"/>
    <property type="match status" value="1"/>
</dbReference>
<evidence type="ECO:0000313" key="10">
    <source>
        <dbReference type="EMBL" id="HJD96177.1"/>
    </source>
</evidence>
<dbReference type="GO" id="GO:0016020">
    <property type="term" value="C:membrane"/>
    <property type="evidence" value="ECO:0007669"/>
    <property type="project" value="GOC"/>
</dbReference>
<keyword evidence="4 8" id="KW-0808">Transferase</keyword>
<protein>
    <recommendedName>
        <fullName evidence="8">Acyl-[acyl-carrier-protein]--UDP-N-acetylglucosamine O-acyltransferase</fullName>
        <shortName evidence="8">UDP-N-acetylglucosamine acyltransferase</shortName>
        <ecNumber evidence="8">2.3.1.129</ecNumber>
    </recommendedName>
</protein>
<name>A0A921ATG9_9BACT</name>
<gene>
    <name evidence="8 10" type="primary">lpxA</name>
    <name evidence="10" type="ORF">K8W16_00820</name>
</gene>
<evidence type="ECO:0000256" key="1">
    <source>
        <dbReference type="ARBA" id="ARBA00022490"/>
    </source>
</evidence>
<dbReference type="InterPro" id="IPR001451">
    <property type="entry name" value="Hexapep"/>
</dbReference>
<keyword evidence="5 8" id="KW-0677">Repeat</keyword>
<evidence type="ECO:0000256" key="6">
    <source>
        <dbReference type="ARBA" id="ARBA00023098"/>
    </source>
</evidence>
<evidence type="ECO:0000313" key="11">
    <source>
        <dbReference type="Proteomes" id="UP000698963"/>
    </source>
</evidence>
<dbReference type="Gene3D" id="1.20.1180.10">
    <property type="entry name" value="Udp N-acetylglucosamine O-acyltransferase, C-terminal domain"/>
    <property type="match status" value="1"/>
</dbReference>
<keyword evidence="2 8" id="KW-0444">Lipid biosynthesis</keyword>
<dbReference type="EC" id="2.3.1.129" evidence="8"/>
<evidence type="ECO:0000256" key="8">
    <source>
        <dbReference type="HAMAP-Rule" id="MF_00387"/>
    </source>
</evidence>
<dbReference type="InterPro" id="IPR010137">
    <property type="entry name" value="Lipid_A_LpxA"/>
</dbReference>
<evidence type="ECO:0000259" key="9">
    <source>
        <dbReference type="Pfam" id="PF13720"/>
    </source>
</evidence>
<evidence type="ECO:0000256" key="4">
    <source>
        <dbReference type="ARBA" id="ARBA00022679"/>
    </source>
</evidence>
<organism evidence="10 11">
    <name type="scientific">Mailhella massiliensis</name>
    <dbReference type="NCBI Taxonomy" id="1903261"/>
    <lineage>
        <taxon>Bacteria</taxon>
        <taxon>Pseudomonadati</taxon>
        <taxon>Thermodesulfobacteriota</taxon>
        <taxon>Desulfovibrionia</taxon>
        <taxon>Desulfovibrionales</taxon>
        <taxon>Desulfovibrionaceae</taxon>
        <taxon>Mailhella</taxon>
    </lineage>
</organism>